<keyword evidence="8 13" id="KW-0406">Ion transport</keyword>
<keyword evidence="4 13" id="KW-0138">CF(0)</keyword>
<dbReference type="RefSeq" id="WP_386341842.1">
    <property type="nucleotide sequence ID" value="NZ_JBHSFG010000020.1"/>
</dbReference>
<keyword evidence="3 13" id="KW-0813">Transport</keyword>
<dbReference type="InterPro" id="IPR028987">
    <property type="entry name" value="ATP_synth_B-like_membr_sf"/>
</dbReference>
<evidence type="ECO:0000256" key="9">
    <source>
        <dbReference type="ARBA" id="ARBA00023136"/>
    </source>
</evidence>
<gene>
    <name evidence="13" type="primary">atpF</name>
    <name evidence="15" type="ORF">ACFPH6_14290</name>
</gene>
<comment type="subunit">
    <text evidence="12 13">F-type ATPases have 2 components, F(1) - the catalytic core - and F(0) - the membrane proton channel. F(1) has five subunits: alpha(3), beta(3), gamma(1), delta(1), epsilon(1). F(0) has three main subunits: a(1), b(2) and c(10-14). The alpha and beta chains form an alternating ring which encloses part of the gamma chain. F(1) is attached to F(0) by a central stalk formed by the gamma and epsilon chains, while a peripheral stalk is formed by the delta and b chains.</text>
</comment>
<keyword evidence="6 13" id="KW-0375">Hydrogen ion transport</keyword>
<evidence type="ECO:0000256" key="11">
    <source>
        <dbReference type="ARBA" id="ARBA00025198"/>
    </source>
</evidence>
<evidence type="ECO:0000256" key="4">
    <source>
        <dbReference type="ARBA" id="ARBA00022547"/>
    </source>
</evidence>
<keyword evidence="16" id="KW-1185">Reference proteome</keyword>
<evidence type="ECO:0000256" key="13">
    <source>
        <dbReference type="HAMAP-Rule" id="MF_01398"/>
    </source>
</evidence>
<comment type="function">
    <text evidence="11 13">F(1)F(0) ATP synthase produces ATP from ADP in the presence of a proton or sodium gradient. F-type ATPases consist of two structural domains, F(1) containing the extramembraneous catalytic core and F(0) containing the membrane proton channel, linked together by a central stalk and a peripheral stalk. During catalysis, ATP synthesis in the catalytic domain of F(1) is coupled via a rotary mechanism of the central stalk subunits to proton translocation.</text>
</comment>
<evidence type="ECO:0000256" key="12">
    <source>
        <dbReference type="ARBA" id="ARBA00025830"/>
    </source>
</evidence>
<organism evidence="15 16">
    <name type="scientific">Streptomyces xiangluensis</name>
    <dbReference type="NCBI Taxonomy" id="2665720"/>
    <lineage>
        <taxon>Bacteria</taxon>
        <taxon>Bacillati</taxon>
        <taxon>Actinomycetota</taxon>
        <taxon>Actinomycetes</taxon>
        <taxon>Kitasatosporales</taxon>
        <taxon>Streptomycetaceae</taxon>
        <taxon>Streptomyces</taxon>
    </lineage>
</organism>
<dbReference type="Pfam" id="PF00430">
    <property type="entry name" value="ATP-synt_B"/>
    <property type="match status" value="1"/>
</dbReference>
<evidence type="ECO:0000256" key="8">
    <source>
        <dbReference type="ARBA" id="ARBA00023065"/>
    </source>
</evidence>
<comment type="caution">
    <text evidence="15">The sequence shown here is derived from an EMBL/GenBank/DDBJ whole genome shotgun (WGS) entry which is preliminary data.</text>
</comment>
<reference evidence="16" key="1">
    <citation type="journal article" date="2019" name="Int. J. Syst. Evol. Microbiol.">
        <title>The Global Catalogue of Microorganisms (GCM) 10K type strain sequencing project: providing services to taxonomists for standard genome sequencing and annotation.</title>
        <authorList>
            <consortium name="The Broad Institute Genomics Platform"/>
            <consortium name="The Broad Institute Genome Sequencing Center for Infectious Disease"/>
            <person name="Wu L."/>
            <person name="Ma J."/>
        </authorList>
    </citation>
    <scope>NUCLEOTIDE SEQUENCE [LARGE SCALE GENOMIC DNA]</scope>
    <source>
        <strain evidence="16">DT43</strain>
    </source>
</reference>
<comment type="function">
    <text evidence="13">Component of the F(0) channel, it forms part of the peripheral stalk, linking F(1) to F(0).</text>
</comment>
<dbReference type="Proteomes" id="UP001596012">
    <property type="component" value="Unassembled WGS sequence"/>
</dbReference>
<evidence type="ECO:0000256" key="14">
    <source>
        <dbReference type="RuleBase" id="RU003848"/>
    </source>
</evidence>
<evidence type="ECO:0000256" key="10">
    <source>
        <dbReference type="ARBA" id="ARBA00023310"/>
    </source>
</evidence>
<keyword evidence="7 13" id="KW-1133">Transmembrane helix</keyword>
<evidence type="ECO:0000256" key="7">
    <source>
        <dbReference type="ARBA" id="ARBA00022989"/>
    </source>
</evidence>
<dbReference type="SUPFAM" id="SSF81573">
    <property type="entry name" value="F1F0 ATP synthase subunit B, membrane domain"/>
    <property type="match status" value="1"/>
</dbReference>
<keyword evidence="10 13" id="KW-0066">ATP synthesis</keyword>
<comment type="similarity">
    <text evidence="2 13 14">Belongs to the ATPase B chain family.</text>
</comment>
<evidence type="ECO:0000256" key="1">
    <source>
        <dbReference type="ARBA" id="ARBA00004162"/>
    </source>
</evidence>
<dbReference type="CDD" id="cd06503">
    <property type="entry name" value="ATP-synt_Fo_b"/>
    <property type="match status" value="1"/>
</dbReference>
<name>A0ABV8YKA1_9ACTN</name>
<dbReference type="InterPro" id="IPR002146">
    <property type="entry name" value="ATP_synth_b/b'su_bac/chlpt"/>
</dbReference>
<evidence type="ECO:0000256" key="2">
    <source>
        <dbReference type="ARBA" id="ARBA00005513"/>
    </source>
</evidence>
<dbReference type="PANTHER" id="PTHR33445:SF1">
    <property type="entry name" value="ATP SYNTHASE SUBUNIT B"/>
    <property type="match status" value="1"/>
</dbReference>
<dbReference type="HAMAP" id="MF_01398">
    <property type="entry name" value="ATP_synth_b_bprime"/>
    <property type="match status" value="1"/>
</dbReference>
<feature type="transmembrane region" description="Helical" evidence="13">
    <location>
        <begin position="20"/>
        <end position="38"/>
    </location>
</feature>
<proteinExistence type="inferred from homology"/>
<keyword evidence="13" id="KW-1003">Cell membrane</keyword>
<dbReference type="PANTHER" id="PTHR33445">
    <property type="entry name" value="ATP SYNTHASE SUBUNIT B', CHLOROPLASTIC"/>
    <property type="match status" value="1"/>
</dbReference>
<evidence type="ECO:0000256" key="6">
    <source>
        <dbReference type="ARBA" id="ARBA00022781"/>
    </source>
</evidence>
<dbReference type="InterPro" id="IPR050059">
    <property type="entry name" value="ATP_synthase_B_chain"/>
</dbReference>
<keyword evidence="9 13" id="KW-0472">Membrane</keyword>
<dbReference type="Gene3D" id="1.20.5.620">
    <property type="entry name" value="F1F0 ATP synthase subunit B, membrane domain"/>
    <property type="match status" value="1"/>
</dbReference>
<evidence type="ECO:0000256" key="5">
    <source>
        <dbReference type="ARBA" id="ARBA00022692"/>
    </source>
</evidence>
<evidence type="ECO:0000256" key="3">
    <source>
        <dbReference type="ARBA" id="ARBA00022448"/>
    </source>
</evidence>
<accession>A0ABV8YKA1</accession>
<dbReference type="EMBL" id="JBHSFG010000020">
    <property type="protein sequence ID" value="MFC4465687.1"/>
    <property type="molecule type" value="Genomic_DNA"/>
</dbReference>
<keyword evidence="5 13" id="KW-0812">Transmembrane</keyword>
<evidence type="ECO:0000313" key="16">
    <source>
        <dbReference type="Proteomes" id="UP001596012"/>
    </source>
</evidence>
<protein>
    <recommendedName>
        <fullName evidence="13">ATP synthase subunit b</fullName>
    </recommendedName>
    <alternativeName>
        <fullName evidence="13">ATP synthase F(0) sector subunit b</fullName>
    </alternativeName>
    <alternativeName>
        <fullName evidence="13">ATPase subunit I</fullName>
    </alternativeName>
    <alternativeName>
        <fullName evidence="13">F-type ATPase subunit b</fullName>
        <shortName evidence="13">F-ATPase subunit b</shortName>
    </alternativeName>
</protein>
<evidence type="ECO:0000313" key="15">
    <source>
        <dbReference type="EMBL" id="MFC4465687.1"/>
    </source>
</evidence>
<sequence>MAMDLIPYPVGPLNPKVQDLLVALALFAAVFLFFVRVLPRLQRVLDARDEAIRGAAEHAEAVRARAEEKRAEAVAVLADARHDAARIRQQAFEEGAAVIAAARAEGQDERDAILAEGRARIEAECAAAEAELRMSVPELASELASRVVGERISAPMEPRSGRAQ</sequence>
<comment type="subcellular location">
    <subcellularLocation>
        <location evidence="1 13">Cell membrane</location>
        <topology evidence="1 13">Single-pass membrane protein</topology>
    </subcellularLocation>
</comment>